<proteinExistence type="predicted"/>
<keyword evidence="3" id="KW-1185">Reference proteome</keyword>
<reference evidence="2" key="1">
    <citation type="submission" date="2023-10" db="EMBL/GenBank/DDBJ databases">
        <authorList>
            <person name="Chen Y."/>
            <person name="Shah S."/>
            <person name="Dougan E. K."/>
            <person name="Thang M."/>
            <person name="Chan C."/>
        </authorList>
    </citation>
    <scope>NUCLEOTIDE SEQUENCE [LARGE SCALE GENOMIC DNA]</scope>
</reference>
<feature type="region of interest" description="Disordered" evidence="1">
    <location>
        <begin position="112"/>
        <end position="143"/>
    </location>
</feature>
<evidence type="ECO:0000313" key="3">
    <source>
        <dbReference type="Proteomes" id="UP001189429"/>
    </source>
</evidence>
<dbReference type="Proteomes" id="UP001189429">
    <property type="component" value="Unassembled WGS sequence"/>
</dbReference>
<sequence length="160" mass="16862">MLGLLEKVASMDSEPSQNMSEHLGALPFSSRKGVSPAAAAIDSTGTTRKCCARCRGRLQRRLEWNRCGRGVHLAGLLLVSSGKVMMMDAFVCRPFCGVFIFGLLASTPAARAGAPVRSSRKGSTASTAALPAGSRTSAASGRQAAIVVLPPAWRERDRES</sequence>
<organism evidence="2 3">
    <name type="scientific">Prorocentrum cordatum</name>
    <dbReference type="NCBI Taxonomy" id="2364126"/>
    <lineage>
        <taxon>Eukaryota</taxon>
        <taxon>Sar</taxon>
        <taxon>Alveolata</taxon>
        <taxon>Dinophyceae</taxon>
        <taxon>Prorocentrales</taxon>
        <taxon>Prorocentraceae</taxon>
        <taxon>Prorocentrum</taxon>
    </lineage>
</organism>
<evidence type="ECO:0000256" key="1">
    <source>
        <dbReference type="SAM" id="MobiDB-lite"/>
    </source>
</evidence>
<evidence type="ECO:0000313" key="2">
    <source>
        <dbReference type="EMBL" id="CAK0851219.1"/>
    </source>
</evidence>
<gene>
    <name evidence="2" type="ORF">PCOR1329_LOCUS43407</name>
</gene>
<dbReference type="EMBL" id="CAUYUJ010015216">
    <property type="protein sequence ID" value="CAK0851219.1"/>
    <property type="molecule type" value="Genomic_DNA"/>
</dbReference>
<name>A0ABN9TY17_9DINO</name>
<comment type="caution">
    <text evidence="2">The sequence shown here is derived from an EMBL/GenBank/DDBJ whole genome shotgun (WGS) entry which is preliminary data.</text>
</comment>
<accession>A0ABN9TY17</accession>
<protein>
    <submittedName>
        <fullName evidence="2">Uncharacterized protein</fullName>
    </submittedName>
</protein>